<accession>A0AAU8IFI8</accession>
<sequence length="322" mass="35058">MFSACVLLSGLVKERVIATIQTFLSYLFGILTLFILILLVMKTQWNEVWTMESGSWMGGFLPAVSIVAAGSGISWSMNAADWGAYVKPETSPHSTFWNTTLGGAVPLFLLMVAGVLLSTAEPGLASADNPFEVMYRMLPSWIAVIYFLVAAGGLIPQCIISLRSARINLLTLGIHVSQRTSLVVHGLIVVLIPVFVLFISGRFLANFQLFLGLLGICLVAWVAVFLTDSVLNRQNGKGYRVSLLVPETGRRVNWRAIVSWLVAVIVGFLFTNNALFTGPFARGIFRDNSLGVLLSGVVAAVCLWLINGKGEKDFDHGKNESQ</sequence>
<dbReference type="GO" id="GO:0005886">
    <property type="term" value="C:plasma membrane"/>
    <property type="evidence" value="ECO:0007669"/>
    <property type="project" value="TreeGrafter"/>
</dbReference>
<organism evidence="8">
    <name type="scientific">Sporolactobacillus sp. Y61</name>
    <dbReference type="NCBI Taxonomy" id="3160863"/>
    <lineage>
        <taxon>Bacteria</taxon>
        <taxon>Bacillati</taxon>
        <taxon>Bacillota</taxon>
        <taxon>Bacilli</taxon>
        <taxon>Bacillales</taxon>
        <taxon>Sporolactobacillaceae</taxon>
        <taxon>Sporolactobacillus</taxon>
    </lineage>
</organism>
<feature type="transmembrane region" description="Helical" evidence="7">
    <location>
        <begin position="209"/>
        <end position="231"/>
    </location>
</feature>
<dbReference type="Gene3D" id="1.10.4160.10">
    <property type="entry name" value="Hydantoin permease"/>
    <property type="match status" value="1"/>
</dbReference>
<evidence type="ECO:0000256" key="2">
    <source>
        <dbReference type="ARBA" id="ARBA00008974"/>
    </source>
</evidence>
<feature type="transmembrane region" description="Helical" evidence="7">
    <location>
        <begin position="23"/>
        <end position="41"/>
    </location>
</feature>
<feature type="transmembrane region" description="Helical" evidence="7">
    <location>
        <begin position="53"/>
        <end position="75"/>
    </location>
</feature>
<feature type="transmembrane region" description="Helical" evidence="7">
    <location>
        <begin position="252"/>
        <end position="270"/>
    </location>
</feature>
<dbReference type="InterPro" id="IPR026030">
    <property type="entry name" value="Pur-cyt_permease_Fcy2/21/22"/>
</dbReference>
<dbReference type="PANTHER" id="PTHR31806">
    <property type="entry name" value="PURINE-CYTOSINE PERMEASE FCY2-RELATED"/>
    <property type="match status" value="1"/>
</dbReference>
<gene>
    <name evidence="8" type="ORF">ABNN70_14070</name>
</gene>
<feature type="transmembrane region" description="Helical" evidence="7">
    <location>
        <begin position="96"/>
        <end position="120"/>
    </location>
</feature>
<dbReference type="PANTHER" id="PTHR31806:SF1">
    <property type="entry name" value="PURINE-CYTOSINE PERMEASE FCY2-RELATED"/>
    <property type="match status" value="1"/>
</dbReference>
<evidence type="ECO:0000256" key="6">
    <source>
        <dbReference type="ARBA" id="ARBA00023136"/>
    </source>
</evidence>
<keyword evidence="3" id="KW-0813">Transport</keyword>
<dbReference type="AlphaFoldDB" id="A0AAU8IFI8"/>
<proteinExistence type="inferred from homology"/>
<dbReference type="InterPro" id="IPR001248">
    <property type="entry name" value="Pur-cyt_permease"/>
</dbReference>
<evidence type="ECO:0000256" key="5">
    <source>
        <dbReference type="ARBA" id="ARBA00022989"/>
    </source>
</evidence>
<dbReference type="Pfam" id="PF02133">
    <property type="entry name" value="Transp_cyt_pur"/>
    <property type="match status" value="1"/>
</dbReference>
<feature type="transmembrane region" description="Helical" evidence="7">
    <location>
        <begin position="140"/>
        <end position="162"/>
    </location>
</feature>
<feature type="transmembrane region" description="Helical" evidence="7">
    <location>
        <begin position="182"/>
        <end position="203"/>
    </location>
</feature>
<name>A0AAU8IFI8_9BACL</name>
<dbReference type="EMBL" id="CP159510">
    <property type="protein sequence ID" value="XCJ16746.1"/>
    <property type="molecule type" value="Genomic_DNA"/>
</dbReference>
<feature type="transmembrane region" description="Helical" evidence="7">
    <location>
        <begin position="290"/>
        <end position="306"/>
    </location>
</feature>
<evidence type="ECO:0000256" key="4">
    <source>
        <dbReference type="ARBA" id="ARBA00022692"/>
    </source>
</evidence>
<keyword evidence="4 7" id="KW-0812">Transmembrane</keyword>
<comment type="subcellular location">
    <subcellularLocation>
        <location evidence="1">Membrane</location>
        <topology evidence="1">Multi-pass membrane protein</topology>
    </subcellularLocation>
</comment>
<comment type="similarity">
    <text evidence="2">Belongs to the purine-cytosine permease (2.A.39) family.</text>
</comment>
<evidence type="ECO:0000256" key="3">
    <source>
        <dbReference type="ARBA" id="ARBA00022448"/>
    </source>
</evidence>
<dbReference type="GO" id="GO:0022857">
    <property type="term" value="F:transmembrane transporter activity"/>
    <property type="evidence" value="ECO:0007669"/>
    <property type="project" value="InterPro"/>
</dbReference>
<keyword evidence="5 7" id="KW-1133">Transmembrane helix</keyword>
<evidence type="ECO:0000256" key="1">
    <source>
        <dbReference type="ARBA" id="ARBA00004141"/>
    </source>
</evidence>
<evidence type="ECO:0000313" key="8">
    <source>
        <dbReference type="EMBL" id="XCJ16746.1"/>
    </source>
</evidence>
<keyword evidence="6 7" id="KW-0472">Membrane</keyword>
<reference evidence="8" key="1">
    <citation type="submission" date="2024-06" db="EMBL/GenBank/DDBJ databases">
        <authorList>
            <person name="Fan A."/>
            <person name="Zhang F.Y."/>
            <person name="Zhang L."/>
        </authorList>
    </citation>
    <scope>NUCLEOTIDE SEQUENCE</scope>
    <source>
        <strain evidence="8">Y61</strain>
    </source>
</reference>
<evidence type="ECO:0000256" key="7">
    <source>
        <dbReference type="SAM" id="Phobius"/>
    </source>
</evidence>
<protein>
    <submittedName>
        <fullName evidence="8">Cytosine permease</fullName>
    </submittedName>
</protein>
<dbReference type="RefSeq" id="WP_353948140.1">
    <property type="nucleotide sequence ID" value="NZ_CP159510.1"/>
</dbReference>